<evidence type="ECO:0000313" key="2">
    <source>
        <dbReference type="EMBL" id="MYC96558.1"/>
    </source>
</evidence>
<feature type="domain" description="EcoEI R protein C-terminal" evidence="1">
    <location>
        <begin position="28"/>
        <end position="145"/>
    </location>
</feature>
<dbReference type="Pfam" id="PF08463">
    <property type="entry name" value="EcoEI_R_C"/>
    <property type="match status" value="1"/>
</dbReference>
<dbReference type="EMBL" id="VXMH01000088">
    <property type="protein sequence ID" value="MYC96558.1"/>
    <property type="molecule type" value="Genomic_DNA"/>
</dbReference>
<dbReference type="GO" id="GO:0003677">
    <property type="term" value="F:DNA binding"/>
    <property type="evidence" value="ECO:0007669"/>
    <property type="project" value="InterPro"/>
</dbReference>
<evidence type="ECO:0000259" key="1">
    <source>
        <dbReference type="Pfam" id="PF08463"/>
    </source>
</evidence>
<dbReference type="AlphaFoldDB" id="A0A6B1DA13"/>
<reference evidence="2" key="1">
    <citation type="submission" date="2019-09" db="EMBL/GenBank/DDBJ databases">
        <title>Characterisation of the sponge microbiome using genome-centric metagenomics.</title>
        <authorList>
            <person name="Engelberts J.P."/>
            <person name="Robbins S.J."/>
            <person name="De Goeij J.M."/>
            <person name="Aranda M."/>
            <person name="Bell S.C."/>
            <person name="Webster N.S."/>
        </authorList>
    </citation>
    <scope>NUCLEOTIDE SEQUENCE</scope>
    <source>
        <strain evidence="2">SB0661_bin_32</strain>
    </source>
</reference>
<organism evidence="2">
    <name type="scientific">Caldilineaceae bacterium SB0661_bin_32</name>
    <dbReference type="NCBI Taxonomy" id="2605255"/>
    <lineage>
        <taxon>Bacteria</taxon>
        <taxon>Bacillati</taxon>
        <taxon>Chloroflexota</taxon>
        <taxon>Caldilineae</taxon>
        <taxon>Caldilineales</taxon>
        <taxon>Caldilineaceae</taxon>
    </lineage>
</organism>
<protein>
    <recommendedName>
        <fullName evidence="1">EcoEI R protein C-terminal domain-containing protein</fullName>
    </recommendedName>
</protein>
<comment type="caution">
    <text evidence="2">The sequence shown here is derived from an EMBL/GenBank/DDBJ whole genome shotgun (WGS) entry which is preliminary data.</text>
</comment>
<dbReference type="GO" id="GO:0003824">
    <property type="term" value="F:catalytic activity"/>
    <property type="evidence" value="ECO:0007669"/>
    <property type="project" value="InterPro"/>
</dbReference>
<dbReference type="GO" id="GO:0006304">
    <property type="term" value="P:DNA modification"/>
    <property type="evidence" value="ECO:0007669"/>
    <property type="project" value="InterPro"/>
</dbReference>
<name>A0A6B1DA13_9CHLR</name>
<gene>
    <name evidence="2" type="ORF">F4X14_16460</name>
</gene>
<sequence length="149" mass="16598">MRIRRKGSGHKVSGESQEGLIEAGYSDEQAYRQLDRSRVRGSGQRALADIVSLVRYAMGEEELVPFNARANERLETWMAAQEAGGRTFTAEQRRWLEDIRDHIAGSVSIELDAFELAPFNQKGGLARAYRLFGEALTQILDALNLTLAG</sequence>
<dbReference type="InterPro" id="IPR013670">
    <property type="entry name" value="EcoEI_R_C_dom"/>
</dbReference>
<proteinExistence type="predicted"/>
<accession>A0A6B1DA13</accession>